<evidence type="ECO:0000313" key="2">
    <source>
        <dbReference type="Proteomes" id="UP000789920"/>
    </source>
</evidence>
<comment type="caution">
    <text evidence="1">The sequence shown here is derived from an EMBL/GenBank/DDBJ whole genome shotgun (WGS) entry which is preliminary data.</text>
</comment>
<dbReference type="Proteomes" id="UP000789920">
    <property type="component" value="Unassembled WGS sequence"/>
</dbReference>
<organism evidence="1 2">
    <name type="scientific">Racocetra persica</name>
    <dbReference type="NCBI Taxonomy" id="160502"/>
    <lineage>
        <taxon>Eukaryota</taxon>
        <taxon>Fungi</taxon>
        <taxon>Fungi incertae sedis</taxon>
        <taxon>Mucoromycota</taxon>
        <taxon>Glomeromycotina</taxon>
        <taxon>Glomeromycetes</taxon>
        <taxon>Diversisporales</taxon>
        <taxon>Gigasporaceae</taxon>
        <taxon>Racocetra</taxon>
    </lineage>
</organism>
<proteinExistence type="predicted"/>
<evidence type="ECO:0000313" key="1">
    <source>
        <dbReference type="EMBL" id="CAG8845987.1"/>
    </source>
</evidence>
<feature type="non-terminal residue" evidence="1">
    <location>
        <position position="42"/>
    </location>
</feature>
<accession>A0ACA9SPX5</accession>
<name>A0ACA9SPX5_9GLOM</name>
<reference evidence="1" key="1">
    <citation type="submission" date="2021-06" db="EMBL/GenBank/DDBJ databases">
        <authorList>
            <person name="Kallberg Y."/>
            <person name="Tangrot J."/>
            <person name="Rosling A."/>
        </authorList>
    </citation>
    <scope>NUCLEOTIDE SEQUENCE</scope>
    <source>
        <strain evidence="1">MA461A</strain>
    </source>
</reference>
<sequence length="42" mass="4858">MGITPQYICEQVLELAKKGLTPSQLFVFLRNLYNFKPVKDIT</sequence>
<gene>
    <name evidence="1" type="ORF">RPERSI_LOCUS33916</name>
</gene>
<keyword evidence="2" id="KW-1185">Reference proteome</keyword>
<protein>
    <submittedName>
        <fullName evidence="1">5740_t:CDS:1</fullName>
    </submittedName>
</protein>
<dbReference type="EMBL" id="CAJVQC010149174">
    <property type="protein sequence ID" value="CAG8845987.1"/>
    <property type="molecule type" value="Genomic_DNA"/>
</dbReference>